<proteinExistence type="predicted"/>
<feature type="transmembrane region" description="Helical" evidence="1">
    <location>
        <begin position="63"/>
        <end position="83"/>
    </location>
</feature>
<evidence type="ECO:0000313" key="4">
    <source>
        <dbReference type="EMBL" id="VTZ64127.1"/>
    </source>
</evidence>
<organism evidence="4">
    <name type="scientific">Sinorhizobium medicae</name>
    <dbReference type="NCBI Taxonomy" id="110321"/>
    <lineage>
        <taxon>Bacteria</taxon>
        <taxon>Pseudomonadati</taxon>
        <taxon>Pseudomonadota</taxon>
        <taxon>Alphaproteobacteria</taxon>
        <taxon>Hyphomicrobiales</taxon>
        <taxon>Rhizobiaceae</taxon>
        <taxon>Sinorhizobium/Ensifer group</taxon>
        <taxon>Sinorhizobium</taxon>
    </lineage>
</organism>
<dbReference type="OMA" id="MIMHVIT"/>
<dbReference type="Pfam" id="PF13692">
    <property type="entry name" value="Glyco_trans_1_4"/>
    <property type="match status" value="1"/>
</dbReference>
<dbReference type="Proteomes" id="UP000507954">
    <property type="component" value="Unassembled WGS sequence"/>
</dbReference>
<dbReference type="Proteomes" id="UP001190825">
    <property type="component" value="Unassembled WGS sequence"/>
</dbReference>
<reference evidence="4" key="3">
    <citation type="submission" date="2019-06" db="EMBL/GenBank/DDBJ databases">
        <authorList>
            <person name="Le Quere A."/>
            <person name="Colella S."/>
        </authorList>
    </citation>
    <scope>NUCLEOTIDE SEQUENCE</scope>
    <source>
        <strain evidence="4">EmedicaeMD41</strain>
    </source>
</reference>
<keyword evidence="5" id="KW-1185">Reference proteome</keyword>
<dbReference type="PANTHER" id="PTHR12526">
    <property type="entry name" value="GLYCOSYLTRANSFERASE"/>
    <property type="match status" value="1"/>
</dbReference>
<protein>
    <submittedName>
        <fullName evidence="3 4">Glycosyl transferase</fullName>
    </submittedName>
</protein>
<dbReference type="GO" id="GO:0016757">
    <property type="term" value="F:glycosyltransferase activity"/>
    <property type="evidence" value="ECO:0007669"/>
    <property type="project" value="UniProtKB-ARBA"/>
</dbReference>
<accession>A0A508X3M9</accession>
<gene>
    <name evidence="3" type="ORF">BMJ33_27870</name>
    <name evidence="4" type="ORF">EMEDMD4_570007</name>
</gene>
<dbReference type="SUPFAM" id="SSF53756">
    <property type="entry name" value="UDP-Glycosyltransferase/glycogen phosphorylase"/>
    <property type="match status" value="1"/>
</dbReference>
<reference evidence="3" key="1">
    <citation type="submission" date="2017-04" db="EMBL/GenBank/DDBJ databases">
        <authorList>
            <person name="Porter S."/>
            <person name="Friesen M.L."/>
            <person name="Faber-Hammond J."/>
        </authorList>
    </citation>
    <scope>NUCLEOTIDE SEQUENCE</scope>
    <source>
        <strain evidence="3">Str16</strain>
    </source>
</reference>
<dbReference type="Gene3D" id="3.40.50.2000">
    <property type="entry name" value="Glycogen Phosphorylase B"/>
    <property type="match status" value="2"/>
</dbReference>
<dbReference type="AlphaFoldDB" id="A0A508X3M9"/>
<evidence type="ECO:0000259" key="2">
    <source>
        <dbReference type="Pfam" id="PF13579"/>
    </source>
</evidence>
<feature type="domain" description="Glycosyltransferase subfamily 4-like N-terminal" evidence="2">
    <location>
        <begin position="27"/>
        <end position="181"/>
    </location>
</feature>
<keyword evidence="1" id="KW-0812">Transmembrane</keyword>
<evidence type="ECO:0000256" key="1">
    <source>
        <dbReference type="SAM" id="Phobius"/>
    </source>
</evidence>
<dbReference type="CDD" id="cd03807">
    <property type="entry name" value="GT4_WbnK-like"/>
    <property type="match status" value="1"/>
</dbReference>
<sequence>MRRNAANTGNPMIMHVITNFTASAGAETMLARLLHGSTDERIIVVSLIGVSDRNRRLADNPRVSYVSLAAASLTALPGAILRLATLIRKERPDVILCWMYHAMVAGSLAAGLARHGAPVFWNVRQSLDDPASLTRSSRVAIAAAKLLSRRPTGIIYNSARALDLHRAYGYTNQNAVVIPNGFELPELAAPEPRAARRIGIVGRFHPQKDHGTFFKAAAQVLKTHPQAVFSAAGNGLVCDNPEVMELIAKAGLPAHAVDLRGEVSDMPAFYRSIDLLVLSSRTEGFPNVIAEAMSYGKPIVTTDVGDAAVVAGRAGIAVPPRNPQALAEAMRAFLDLSEAEYARYARTARERIENEYALAAVSAKYSKFLTA</sequence>
<dbReference type="EMBL" id="CABFNB010000125">
    <property type="protein sequence ID" value="VTZ64127.1"/>
    <property type="molecule type" value="Genomic_DNA"/>
</dbReference>
<keyword evidence="1" id="KW-1133">Transmembrane helix</keyword>
<reference evidence="3 5" key="2">
    <citation type="journal article" date="2018" name="FEMS Microbiol. Ecol.">
        <title>Co-invading symbiotic mutualists of Medicago polymorpha retain high ancestral diversity and contain diverse accessory genomes.</title>
        <authorList>
            <person name="Porter S.S."/>
            <person name="Faber-Hammond J.J."/>
            <person name="Friesen M.L."/>
        </authorList>
    </citation>
    <scope>NUCLEOTIDE SEQUENCE [LARGE SCALE GENOMIC DNA]</scope>
    <source>
        <strain evidence="3 5">Str16</strain>
    </source>
</reference>
<dbReference type="Pfam" id="PF13579">
    <property type="entry name" value="Glyco_trans_4_4"/>
    <property type="match status" value="1"/>
</dbReference>
<keyword evidence="4" id="KW-0808">Transferase</keyword>
<dbReference type="InterPro" id="IPR028098">
    <property type="entry name" value="Glyco_trans_4-like_N"/>
</dbReference>
<evidence type="ECO:0000313" key="5">
    <source>
        <dbReference type="Proteomes" id="UP001190825"/>
    </source>
</evidence>
<name>A0A508X3M9_9HYPH</name>
<evidence type="ECO:0000313" key="3">
    <source>
        <dbReference type="EMBL" id="PLT95810.1"/>
    </source>
</evidence>
<dbReference type="EMBL" id="NBUC01000147">
    <property type="protein sequence ID" value="PLT95810.1"/>
    <property type="molecule type" value="Genomic_DNA"/>
</dbReference>
<keyword evidence="1" id="KW-0472">Membrane</keyword>